<evidence type="ECO:0000256" key="7">
    <source>
        <dbReference type="ARBA" id="ARBA00048248"/>
    </source>
</evidence>
<keyword evidence="3 8" id="KW-0547">Nucleotide-binding</keyword>
<dbReference type="Pfam" id="PF00579">
    <property type="entry name" value="tRNA-synt_1b"/>
    <property type="match status" value="1"/>
</dbReference>
<protein>
    <recommendedName>
        <fullName evidence="8">Tyrosine--tRNA ligase</fullName>
        <ecNumber evidence="8">6.1.1.1</ecNumber>
    </recommendedName>
    <alternativeName>
        <fullName evidence="8">Tyrosyl-tRNA synthetase</fullName>
    </alternativeName>
</protein>
<dbReference type="EMBL" id="ML977557">
    <property type="protein sequence ID" value="KAF2007169.1"/>
    <property type="molecule type" value="Genomic_DNA"/>
</dbReference>
<dbReference type="InterPro" id="IPR002307">
    <property type="entry name" value="Tyr-tRNA-ligase"/>
</dbReference>
<dbReference type="Gene3D" id="1.10.240.10">
    <property type="entry name" value="Tyrosyl-Transfer RNA Synthetase"/>
    <property type="match status" value="1"/>
</dbReference>
<dbReference type="FunFam" id="3.40.50.620:FF:000227">
    <property type="entry name" value="Tyrosine--tRNA ligase"/>
    <property type="match status" value="1"/>
</dbReference>
<keyword evidence="4 8" id="KW-0067">ATP-binding</keyword>
<dbReference type="GO" id="GO:0004831">
    <property type="term" value="F:tyrosine-tRNA ligase activity"/>
    <property type="evidence" value="ECO:0007669"/>
    <property type="project" value="UniProtKB-EC"/>
</dbReference>
<dbReference type="EC" id="6.1.1.1" evidence="8"/>
<name>A0A6A5X148_9PLEO</name>
<keyword evidence="6 8" id="KW-0030">Aminoacyl-tRNA synthetase</keyword>
<dbReference type="InterPro" id="IPR014729">
    <property type="entry name" value="Rossmann-like_a/b/a_fold"/>
</dbReference>
<dbReference type="Pfam" id="PF16714">
    <property type="entry name" value="TyrRSs_C"/>
    <property type="match status" value="1"/>
</dbReference>
<dbReference type="GO" id="GO:0006437">
    <property type="term" value="P:tyrosyl-tRNA aminoacylation"/>
    <property type="evidence" value="ECO:0007669"/>
    <property type="project" value="InterPro"/>
</dbReference>
<dbReference type="Proteomes" id="UP000799779">
    <property type="component" value="Unassembled WGS sequence"/>
</dbReference>
<evidence type="ECO:0000313" key="11">
    <source>
        <dbReference type="Proteomes" id="UP000799779"/>
    </source>
</evidence>
<keyword evidence="2 8" id="KW-0436">Ligase</keyword>
<dbReference type="GO" id="GO:0005524">
    <property type="term" value="F:ATP binding"/>
    <property type="evidence" value="ECO:0007669"/>
    <property type="project" value="UniProtKB-KW"/>
</dbReference>
<dbReference type="Gene3D" id="3.40.50.620">
    <property type="entry name" value="HUPs"/>
    <property type="match status" value="1"/>
</dbReference>
<reference evidence="10" key="1">
    <citation type="journal article" date="2020" name="Stud. Mycol.">
        <title>101 Dothideomycetes genomes: a test case for predicting lifestyles and emergence of pathogens.</title>
        <authorList>
            <person name="Haridas S."/>
            <person name="Albert R."/>
            <person name="Binder M."/>
            <person name="Bloem J."/>
            <person name="Labutti K."/>
            <person name="Salamov A."/>
            <person name="Andreopoulos B."/>
            <person name="Baker S."/>
            <person name="Barry K."/>
            <person name="Bills G."/>
            <person name="Bluhm B."/>
            <person name="Cannon C."/>
            <person name="Castanera R."/>
            <person name="Culley D."/>
            <person name="Daum C."/>
            <person name="Ezra D."/>
            <person name="Gonzalez J."/>
            <person name="Henrissat B."/>
            <person name="Kuo A."/>
            <person name="Liang C."/>
            <person name="Lipzen A."/>
            <person name="Lutzoni F."/>
            <person name="Magnuson J."/>
            <person name="Mondo S."/>
            <person name="Nolan M."/>
            <person name="Ohm R."/>
            <person name="Pangilinan J."/>
            <person name="Park H.-J."/>
            <person name="Ramirez L."/>
            <person name="Alfaro M."/>
            <person name="Sun H."/>
            <person name="Tritt A."/>
            <person name="Yoshinaga Y."/>
            <person name="Zwiers L.-H."/>
            <person name="Turgeon B."/>
            <person name="Goodwin S."/>
            <person name="Spatafora J."/>
            <person name="Crous P."/>
            <person name="Grigoriev I."/>
        </authorList>
    </citation>
    <scope>NUCLEOTIDE SEQUENCE</scope>
    <source>
        <strain evidence="10">CBS 123094</strain>
    </source>
</reference>
<dbReference type="GO" id="GO:0003723">
    <property type="term" value="F:RNA binding"/>
    <property type="evidence" value="ECO:0007669"/>
    <property type="project" value="InterPro"/>
</dbReference>
<comment type="similarity">
    <text evidence="1 8">Belongs to the class-I aminoacyl-tRNA synthetase family.</text>
</comment>
<evidence type="ECO:0000256" key="5">
    <source>
        <dbReference type="ARBA" id="ARBA00022917"/>
    </source>
</evidence>
<dbReference type="OrthoDB" id="337870at2759"/>
<keyword evidence="11" id="KW-1185">Reference proteome</keyword>
<sequence>MIKHSTMPLAALPLLRRLPRPRPRPYVCQQCTRNRRSFQEKSIPLDSELAKWTHYKPDEKVPWGERARHIRAGMEESMVHVLEQRGLVKDVAGGREALDWLLTEKPIGVYVGVDPTAPSLHVGHLLPLMALYWMYIYGYHTVTLLGAGTVQIGDPSGRTTARQRSAESTQRMNIQCIGNQLEVLWKHVNALGVRHGYSPEISRRREVLNNRDWLQKLSAVDLMRDLGSGMRLGSMLARDSVKTRMEGSEGMSVAEFSYPLFQAYDWWHMYCNQHVQLQIGGSDQYGNICAGMDAVDHMRKLRRGGAPPGEDDTLNTTFGLTTPLLTTASGEKFGKSAGNAVWLDQDMMSSFDLYQYFLRTSDDEVERYLRLFTFLPISEIALVMTRHGEDGSKRIAQHVLAKELVSLAHGASWAVDAEAKHKGAFSEGTSRFSQLVIRKALKNIANQERSKVEEELLAHKKSYSASVSPTQQPSSSLTAFPGSETVPGAVKLLPLSILQSGTFPRVFCAAGLASTISEARRLIQSQGAYVICPNSGTEENLTSLKWEPVWIGADPKDYLVDFDALVLRSGKTKIQICQVVVEEKFEAAGLNAPWWEAFKAKRDLEAEAVAKGWVGKQPHLSSRK</sequence>
<dbReference type="NCBIfam" id="TIGR00234">
    <property type="entry name" value="tyrS"/>
    <property type="match status" value="1"/>
</dbReference>
<dbReference type="FunFam" id="1.10.240.10:FF:000001">
    <property type="entry name" value="Tyrosine--tRNA ligase"/>
    <property type="match status" value="1"/>
</dbReference>
<dbReference type="PANTHER" id="PTHR11766:SF0">
    <property type="entry name" value="TYROSINE--TRNA LIGASE, MITOCHONDRIAL"/>
    <property type="match status" value="1"/>
</dbReference>
<evidence type="ECO:0000256" key="8">
    <source>
        <dbReference type="RuleBase" id="RU361234"/>
    </source>
</evidence>
<dbReference type="CDD" id="cd00805">
    <property type="entry name" value="TyrRS_core"/>
    <property type="match status" value="1"/>
</dbReference>
<dbReference type="PRINTS" id="PR01040">
    <property type="entry name" value="TRNASYNTHTYR"/>
</dbReference>
<dbReference type="InterPro" id="IPR002305">
    <property type="entry name" value="aa-tRNA-synth_Ic"/>
</dbReference>
<dbReference type="GO" id="GO:0005739">
    <property type="term" value="C:mitochondrion"/>
    <property type="evidence" value="ECO:0007669"/>
    <property type="project" value="TreeGrafter"/>
</dbReference>
<dbReference type="PROSITE" id="PS00178">
    <property type="entry name" value="AA_TRNA_LIGASE_I"/>
    <property type="match status" value="1"/>
</dbReference>
<dbReference type="AlphaFoldDB" id="A0A6A5X148"/>
<dbReference type="InterPro" id="IPR001412">
    <property type="entry name" value="aa-tRNA-synth_I_CS"/>
</dbReference>
<dbReference type="InterPro" id="IPR032005">
    <property type="entry name" value="TyrRSs_C"/>
</dbReference>
<proteinExistence type="inferred from homology"/>
<feature type="domain" description="Tyrosyl-tRNA synthetase C-terminal" evidence="9">
    <location>
        <begin position="492"/>
        <end position="596"/>
    </location>
</feature>
<dbReference type="SUPFAM" id="SSF52374">
    <property type="entry name" value="Nucleotidylyl transferase"/>
    <property type="match status" value="1"/>
</dbReference>
<evidence type="ECO:0000313" key="10">
    <source>
        <dbReference type="EMBL" id="KAF2007169.1"/>
    </source>
</evidence>
<evidence type="ECO:0000256" key="1">
    <source>
        <dbReference type="ARBA" id="ARBA00005594"/>
    </source>
</evidence>
<accession>A0A6A5X148</accession>
<comment type="catalytic activity">
    <reaction evidence="7 8">
        <text>tRNA(Tyr) + L-tyrosine + ATP = L-tyrosyl-tRNA(Tyr) + AMP + diphosphate + H(+)</text>
        <dbReference type="Rhea" id="RHEA:10220"/>
        <dbReference type="Rhea" id="RHEA-COMP:9706"/>
        <dbReference type="Rhea" id="RHEA-COMP:9707"/>
        <dbReference type="ChEBI" id="CHEBI:15378"/>
        <dbReference type="ChEBI" id="CHEBI:30616"/>
        <dbReference type="ChEBI" id="CHEBI:33019"/>
        <dbReference type="ChEBI" id="CHEBI:58315"/>
        <dbReference type="ChEBI" id="CHEBI:78442"/>
        <dbReference type="ChEBI" id="CHEBI:78536"/>
        <dbReference type="ChEBI" id="CHEBI:456215"/>
        <dbReference type="EC" id="6.1.1.1"/>
    </reaction>
</comment>
<evidence type="ECO:0000256" key="2">
    <source>
        <dbReference type="ARBA" id="ARBA00022598"/>
    </source>
</evidence>
<dbReference type="GO" id="GO:0005829">
    <property type="term" value="C:cytosol"/>
    <property type="evidence" value="ECO:0007669"/>
    <property type="project" value="TreeGrafter"/>
</dbReference>
<evidence type="ECO:0000259" key="9">
    <source>
        <dbReference type="Pfam" id="PF16714"/>
    </source>
</evidence>
<dbReference type="PANTHER" id="PTHR11766">
    <property type="entry name" value="TYROSYL-TRNA SYNTHETASE"/>
    <property type="match status" value="1"/>
</dbReference>
<evidence type="ECO:0000256" key="3">
    <source>
        <dbReference type="ARBA" id="ARBA00022741"/>
    </source>
</evidence>
<dbReference type="InterPro" id="IPR024088">
    <property type="entry name" value="Tyr-tRNA-ligase_bac-type"/>
</dbReference>
<evidence type="ECO:0000256" key="6">
    <source>
        <dbReference type="ARBA" id="ARBA00023146"/>
    </source>
</evidence>
<gene>
    <name evidence="10" type="ORF">P154DRAFT_550314</name>
</gene>
<keyword evidence="5 8" id="KW-0648">Protein biosynthesis</keyword>
<organism evidence="10 11">
    <name type="scientific">Amniculicola lignicola CBS 123094</name>
    <dbReference type="NCBI Taxonomy" id="1392246"/>
    <lineage>
        <taxon>Eukaryota</taxon>
        <taxon>Fungi</taxon>
        <taxon>Dikarya</taxon>
        <taxon>Ascomycota</taxon>
        <taxon>Pezizomycotina</taxon>
        <taxon>Dothideomycetes</taxon>
        <taxon>Pleosporomycetidae</taxon>
        <taxon>Pleosporales</taxon>
        <taxon>Amniculicolaceae</taxon>
        <taxon>Amniculicola</taxon>
    </lineage>
</organism>
<evidence type="ECO:0000256" key="4">
    <source>
        <dbReference type="ARBA" id="ARBA00022840"/>
    </source>
</evidence>